<dbReference type="Gene3D" id="2.160.20.10">
    <property type="entry name" value="Single-stranded right-handed beta-helix, Pectin lyase-like"/>
    <property type="match status" value="1"/>
</dbReference>
<dbReference type="Pfam" id="PF14592">
    <property type="entry name" value="Chondroitinas_B"/>
    <property type="match status" value="1"/>
</dbReference>
<protein>
    <submittedName>
        <fullName evidence="2">Chondroitinase-B domain-containing protein</fullName>
    </submittedName>
</protein>
<comment type="caution">
    <text evidence="2">The sequence shown here is derived from an EMBL/GenBank/DDBJ whole genome shotgun (WGS) entry which is preliminary data.</text>
</comment>
<dbReference type="InterPro" id="IPR006626">
    <property type="entry name" value="PbH1"/>
</dbReference>
<name>A0ABW3UK42_9BACL</name>
<dbReference type="CDD" id="cd14251">
    <property type="entry name" value="PL-6"/>
    <property type="match status" value="1"/>
</dbReference>
<evidence type="ECO:0000313" key="2">
    <source>
        <dbReference type="EMBL" id="MFD1219904.1"/>
    </source>
</evidence>
<accession>A0ABW3UK42</accession>
<dbReference type="RefSeq" id="WP_345594429.1">
    <property type="nucleotide sequence ID" value="NZ_BAABJG010000055.1"/>
</dbReference>
<gene>
    <name evidence="2" type="ORF">ACFQ4B_07225</name>
</gene>
<dbReference type="PROSITE" id="PS50022">
    <property type="entry name" value="FA58C_3"/>
    <property type="match status" value="1"/>
</dbReference>
<keyword evidence="3" id="KW-1185">Reference proteome</keyword>
<dbReference type="InterPro" id="IPR039513">
    <property type="entry name" value="PL-6"/>
</dbReference>
<evidence type="ECO:0000313" key="3">
    <source>
        <dbReference type="Proteomes" id="UP001597180"/>
    </source>
</evidence>
<dbReference type="Proteomes" id="UP001597180">
    <property type="component" value="Unassembled WGS sequence"/>
</dbReference>
<dbReference type="InterPro" id="IPR011050">
    <property type="entry name" value="Pectin_lyase_fold/virulence"/>
</dbReference>
<dbReference type="Gene3D" id="2.60.120.260">
    <property type="entry name" value="Galactose-binding domain-like"/>
    <property type="match status" value="1"/>
</dbReference>
<dbReference type="SUPFAM" id="SSF51126">
    <property type="entry name" value="Pectin lyase-like"/>
    <property type="match status" value="1"/>
</dbReference>
<dbReference type="InterPro" id="IPR012334">
    <property type="entry name" value="Pectin_lyas_fold"/>
</dbReference>
<dbReference type="InterPro" id="IPR000421">
    <property type="entry name" value="FA58C"/>
</dbReference>
<dbReference type="SMART" id="SM00710">
    <property type="entry name" value="PbH1"/>
    <property type="match status" value="4"/>
</dbReference>
<dbReference type="InterPro" id="IPR008979">
    <property type="entry name" value="Galactose-bd-like_sf"/>
</dbReference>
<reference evidence="3" key="1">
    <citation type="journal article" date="2019" name="Int. J. Syst. Evol. Microbiol.">
        <title>The Global Catalogue of Microorganisms (GCM) 10K type strain sequencing project: providing services to taxonomists for standard genome sequencing and annotation.</title>
        <authorList>
            <consortium name="The Broad Institute Genomics Platform"/>
            <consortium name="The Broad Institute Genome Sequencing Center for Infectious Disease"/>
            <person name="Wu L."/>
            <person name="Ma J."/>
        </authorList>
    </citation>
    <scope>NUCLEOTIDE SEQUENCE [LARGE SCALE GENOMIC DNA]</scope>
    <source>
        <strain evidence="3">CCUG 53270</strain>
    </source>
</reference>
<evidence type="ECO:0000259" key="1">
    <source>
        <dbReference type="PROSITE" id="PS50022"/>
    </source>
</evidence>
<sequence length="772" mass="86366">MRGQMLVTDKDSLCKAIQTTVPGDTIVMANGIWDDIQLELDVSGTREQPITLKAETAGEVIVTGASTLTFAGEHLVVDGLFFKEGLQPGNNGSHTIIRFMKNSHHCRLTNTAIIDFVPSQPDIKTFWVTIDGSHHEVDHCYFKGKLHAGQLMRSMKYSSYNRIHTNYFVDVPAYGINGLEIIQVMGIGSDGEPGSAGGEHVVIENNLFERADGECEEVISIKSNHDVIRNNTFKDSIGGLVIRSGHTTVVEGNWFLGGNVGGTKGIRITGEDNVISHNYLSGLQGFAISVMSGEYIDEPLTPDWQPILREGTPLGRVPVYNWSRNNTIRHNQMIHNQGFDMDIGIGYKTAWPSKQRILLPEQNEISDNVIVKERGESLTFADQDPEVMEITFAPNYYANNQMDVPDKAALLPPGFVHQELQTHALGNTGYVCSADLGKEVGWGGRAPLSADEVGPDWTKAKRKEGSPLFQPRDQFTTVESVPWDASKNIWVLCAGSSDMFVRNWRMKLHVIEREQCPFEREGILYIPVLSLAQRLGYEASQNVETNEIQIRGQDRALTIRPDGCVVRSGESMRVVPLHSRVRRGALYIDVREAAELMGKSLYKHEQGIVVLADNSEDLTAFKQELILDQTRQLFKVTASRFHKLMTIPPEGHQHGHVPCHTLQEDPALQWISYGDGEWIRYDLGRAVEVGGADIGFTKGGEERYSFSIEASQDGWEWKELVRGISSSEQESVRFKSANARYVRIIGHGNERNHAIRIYHVQWYSERGENILL</sequence>
<dbReference type="EMBL" id="JBHTLU010000012">
    <property type="protein sequence ID" value="MFD1219904.1"/>
    <property type="molecule type" value="Genomic_DNA"/>
</dbReference>
<organism evidence="2 3">
    <name type="scientific">Paenibacillus vulneris</name>
    <dbReference type="NCBI Taxonomy" id="1133364"/>
    <lineage>
        <taxon>Bacteria</taxon>
        <taxon>Bacillati</taxon>
        <taxon>Bacillota</taxon>
        <taxon>Bacilli</taxon>
        <taxon>Bacillales</taxon>
        <taxon>Paenibacillaceae</taxon>
        <taxon>Paenibacillus</taxon>
    </lineage>
</organism>
<proteinExistence type="predicted"/>
<dbReference type="Pfam" id="PF00754">
    <property type="entry name" value="F5_F8_type_C"/>
    <property type="match status" value="1"/>
</dbReference>
<dbReference type="SUPFAM" id="SSF49785">
    <property type="entry name" value="Galactose-binding domain-like"/>
    <property type="match status" value="1"/>
</dbReference>
<feature type="domain" description="F5/8 type C" evidence="1">
    <location>
        <begin position="670"/>
        <end position="765"/>
    </location>
</feature>